<keyword evidence="3" id="KW-1185">Reference proteome</keyword>
<reference evidence="2" key="1">
    <citation type="submission" date="2016-03" db="EMBL/GenBank/DDBJ databases">
        <title>Draft genome sequence of Rosellinia necatrix.</title>
        <authorList>
            <person name="Kanematsu S."/>
        </authorList>
    </citation>
    <scope>NUCLEOTIDE SEQUENCE [LARGE SCALE GENOMIC DNA]</scope>
    <source>
        <strain evidence="2">W97</strain>
    </source>
</reference>
<evidence type="ECO:0000256" key="1">
    <source>
        <dbReference type="SAM" id="Phobius"/>
    </source>
</evidence>
<evidence type="ECO:0000313" key="3">
    <source>
        <dbReference type="Proteomes" id="UP000054516"/>
    </source>
</evidence>
<feature type="transmembrane region" description="Helical" evidence="1">
    <location>
        <begin position="49"/>
        <end position="69"/>
    </location>
</feature>
<dbReference type="OMA" id="IDIMGNT"/>
<dbReference type="EMBL" id="DF977466">
    <property type="protein sequence ID" value="GAP86803.1"/>
    <property type="molecule type" value="Genomic_DNA"/>
</dbReference>
<sequence length="170" mass="18607">MLHVIDLDYRSSNMTRTSFQQPGAGINERIQGTSTTIVSQLKINEVSKIILQALLAAMAVLGGLAYWLVDLRNTLPRNPYPIANGLAFFAGSTMLLGDMGGGLNGRPNVRSRAVKRKRLMVMKGKSFGLGWWQREYSATAYSDEVTAVPVTEDEELVSGKRLGIDIMGNT</sequence>
<proteinExistence type="predicted"/>
<dbReference type="OrthoDB" id="5332281at2759"/>
<dbReference type="AlphaFoldDB" id="A0A1W2TFH5"/>
<keyword evidence="1" id="KW-0812">Transmembrane</keyword>
<feature type="transmembrane region" description="Helical" evidence="1">
    <location>
        <begin position="81"/>
        <end position="103"/>
    </location>
</feature>
<keyword evidence="1" id="KW-0472">Membrane</keyword>
<dbReference type="Proteomes" id="UP000054516">
    <property type="component" value="Unassembled WGS sequence"/>
</dbReference>
<gene>
    <name evidence="2" type="ORF">SAMD00023353_2100720</name>
</gene>
<name>A0A1W2TFH5_ROSNE</name>
<keyword evidence="1" id="KW-1133">Transmembrane helix</keyword>
<protein>
    <submittedName>
        <fullName evidence="2">Uncharacterized protein</fullName>
    </submittedName>
</protein>
<dbReference type="STRING" id="77044.A0A1W2TFH5"/>
<organism evidence="2">
    <name type="scientific">Rosellinia necatrix</name>
    <name type="common">White root-rot fungus</name>
    <dbReference type="NCBI Taxonomy" id="77044"/>
    <lineage>
        <taxon>Eukaryota</taxon>
        <taxon>Fungi</taxon>
        <taxon>Dikarya</taxon>
        <taxon>Ascomycota</taxon>
        <taxon>Pezizomycotina</taxon>
        <taxon>Sordariomycetes</taxon>
        <taxon>Xylariomycetidae</taxon>
        <taxon>Xylariales</taxon>
        <taxon>Xylariaceae</taxon>
        <taxon>Rosellinia</taxon>
    </lineage>
</organism>
<accession>A0A1W2TFH5</accession>
<evidence type="ECO:0000313" key="2">
    <source>
        <dbReference type="EMBL" id="GAP86803.1"/>
    </source>
</evidence>